<dbReference type="RefSeq" id="WP_058239924.1">
    <property type="nucleotide sequence ID" value="NZ_CYPW01000021.1"/>
</dbReference>
<dbReference type="Pfam" id="PF00440">
    <property type="entry name" value="TetR_N"/>
    <property type="match status" value="1"/>
</dbReference>
<dbReference type="AlphaFoldDB" id="A0A0P1EQH2"/>
<evidence type="ECO:0000256" key="2">
    <source>
        <dbReference type="ARBA" id="ARBA00023125"/>
    </source>
</evidence>
<dbReference type="PANTHER" id="PTHR30055">
    <property type="entry name" value="HTH-TYPE TRANSCRIPTIONAL REGULATOR RUTR"/>
    <property type="match status" value="1"/>
</dbReference>
<dbReference type="PROSITE" id="PS50977">
    <property type="entry name" value="HTH_TETR_2"/>
    <property type="match status" value="1"/>
</dbReference>
<evidence type="ECO:0000259" key="5">
    <source>
        <dbReference type="PROSITE" id="PS50977"/>
    </source>
</evidence>
<dbReference type="FunFam" id="1.10.10.60:FF:000141">
    <property type="entry name" value="TetR family transcriptional regulator"/>
    <property type="match status" value="1"/>
</dbReference>
<keyword evidence="1" id="KW-0805">Transcription regulation</keyword>
<dbReference type="OrthoDB" id="9816431at2"/>
<proteinExistence type="predicted"/>
<organism evidence="6 7">
    <name type="scientific">Shimia marina</name>
    <dbReference type="NCBI Taxonomy" id="321267"/>
    <lineage>
        <taxon>Bacteria</taxon>
        <taxon>Pseudomonadati</taxon>
        <taxon>Pseudomonadota</taxon>
        <taxon>Alphaproteobacteria</taxon>
        <taxon>Rhodobacterales</taxon>
        <taxon>Roseobacteraceae</taxon>
    </lineage>
</organism>
<dbReference type="EMBL" id="CYPW01000021">
    <property type="protein sequence ID" value="CUH52710.1"/>
    <property type="molecule type" value="Genomic_DNA"/>
</dbReference>
<keyword evidence="7" id="KW-1185">Reference proteome</keyword>
<dbReference type="InterPro" id="IPR050109">
    <property type="entry name" value="HTH-type_TetR-like_transc_reg"/>
</dbReference>
<dbReference type="InterPro" id="IPR009057">
    <property type="entry name" value="Homeodomain-like_sf"/>
</dbReference>
<dbReference type="GO" id="GO:0003700">
    <property type="term" value="F:DNA-binding transcription factor activity"/>
    <property type="evidence" value="ECO:0007669"/>
    <property type="project" value="TreeGrafter"/>
</dbReference>
<evidence type="ECO:0000256" key="3">
    <source>
        <dbReference type="ARBA" id="ARBA00023163"/>
    </source>
</evidence>
<dbReference type="PANTHER" id="PTHR30055:SF146">
    <property type="entry name" value="HTH-TYPE TRANSCRIPTIONAL DUAL REGULATOR CECR"/>
    <property type="match status" value="1"/>
</dbReference>
<dbReference type="Gene3D" id="1.10.357.10">
    <property type="entry name" value="Tetracycline Repressor, domain 2"/>
    <property type="match status" value="1"/>
</dbReference>
<evidence type="ECO:0000313" key="7">
    <source>
        <dbReference type="Proteomes" id="UP000054823"/>
    </source>
</evidence>
<protein>
    <submittedName>
        <fullName evidence="6">Rut operon repressor</fullName>
    </submittedName>
</protein>
<dbReference type="Proteomes" id="UP000054823">
    <property type="component" value="Unassembled WGS sequence"/>
</dbReference>
<dbReference type="Gene3D" id="1.10.10.60">
    <property type="entry name" value="Homeodomain-like"/>
    <property type="match status" value="1"/>
</dbReference>
<gene>
    <name evidence="6" type="primary">rutR_1</name>
    <name evidence="6" type="ORF">SHM7688_02157</name>
</gene>
<dbReference type="STRING" id="321267.SHM7688_02157"/>
<feature type="DNA-binding region" description="H-T-H motif" evidence="4">
    <location>
        <begin position="25"/>
        <end position="44"/>
    </location>
</feature>
<dbReference type="SUPFAM" id="SSF48498">
    <property type="entry name" value="Tetracyclin repressor-like, C-terminal domain"/>
    <property type="match status" value="1"/>
</dbReference>
<dbReference type="InterPro" id="IPR039536">
    <property type="entry name" value="TetR_C_Proteobacteria"/>
</dbReference>
<dbReference type="InterPro" id="IPR001647">
    <property type="entry name" value="HTH_TetR"/>
</dbReference>
<keyword evidence="3" id="KW-0804">Transcription</keyword>
<feature type="domain" description="HTH tetR-type" evidence="5">
    <location>
        <begin position="2"/>
        <end position="62"/>
    </location>
</feature>
<evidence type="ECO:0000256" key="1">
    <source>
        <dbReference type="ARBA" id="ARBA00023015"/>
    </source>
</evidence>
<accession>A0A0P1EQH2</accession>
<reference evidence="6 7" key="1">
    <citation type="submission" date="2015-09" db="EMBL/GenBank/DDBJ databases">
        <authorList>
            <consortium name="Swine Surveillance"/>
        </authorList>
    </citation>
    <scope>NUCLEOTIDE SEQUENCE [LARGE SCALE GENOMIC DNA]</scope>
    <source>
        <strain evidence="6 7">CECT 7688</strain>
    </source>
</reference>
<dbReference type="InterPro" id="IPR036271">
    <property type="entry name" value="Tet_transcr_reg_TetR-rel_C_sf"/>
</dbReference>
<dbReference type="PRINTS" id="PR00455">
    <property type="entry name" value="HTHTETR"/>
</dbReference>
<name>A0A0P1EQH2_9RHOB</name>
<evidence type="ECO:0000313" key="6">
    <source>
        <dbReference type="EMBL" id="CUH52710.1"/>
    </source>
</evidence>
<dbReference type="GO" id="GO:0000976">
    <property type="term" value="F:transcription cis-regulatory region binding"/>
    <property type="evidence" value="ECO:0007669"/>
    <property type="project" value="TreeGrafter"/>
</dbReference>
<dbReference type="Pfam" id="PF14246">
    <property type="entry name" value="TetR_C_7"/>
    <property type="match status" value="1"/>
</dbReference>
<keyword evidence="2 4" id="KW-0238">DNA-binding</keyword>
<sequence>MPNKKDDILAAAMVVFREEGLKGARMERIAQEAQVSKRTLYKYFDSKEALFEAISANVVEILSDMEIPQFDQTQAVAPQLTEALRIYINQTLREDFLNGSRVILAEFMRNPEAAKRFNDAYLGVDATISRFIAQAAEAGLLNIDDIEGATSLLLALYKSSLLMPRILNNVGARGSGDIERLIEESVQVFLNRYMSKGTQVMADR</sequence>
<evidence type="ECO:0000256" key="4">
    <source>
        <dbReference type="PROSITE-ProRule" id="PRU00335"/>
    </source>
</evidence>
<dbReference type="SUPFAM" id="SSF46689">
    <property type="entry name" value="Homeodomain-like"/>
    <property type="match status" value="1"/>
</dbReference>